<feature type="chain" id="PRO_5047029775" description="Secreted protein" evidence="1">
    <location>
        <begin position="20"/>
        <end position="75"/>
    </location>
</feature>
<reference evidence="3" key="1">
    <citation type="journal article" date="2019" name="Int. J. Syst. Evol. Microbiol.">
        <title>The Global Catalogue of Microorganisms (GCM) 10K type strain sequencing project: providing services to taxonomists for standard genome sequencing and annotation.</title>
        <authorList>
            <consortium name="The Broad Institute Genomics Platform"/>
            <consortium name="The Broad Institute Genome Sequencing Center for Infectious Disease"/>
            <person name="Wu L."/>
            <person name="Ma J."/>
        </authorList>
    </citation>
    <scope>NUCLEOTIDE SEQUENCE [LARGE SCALE GENOMIC DNA]</scope>
    <source>
        <strain evidence="3">JCM 17695</strain>
    </source>
</reference>
<evidence type="ECO:0000313" key="3">
    <source>
        <dbReference type="Proteomes" id="UP001596512"/>
    </source>
</evidence>
<name>A0ABW2TTX2_9PSEU</name>
<evidence type="ECO:0008006" key="4">
    <source>
        <dbReference type="Google" id="ProtNLM"/>
    </source>
</evidence>
<dbReference type="EMBL" id="JBHTEY010000004">
    <property type="protein sequence ID" value="MFC7617322.1"/>
    <property type="molecule type" value="Genomic_DNA"/>
</dbReference>
<dbReference type="Proteomes" id="UP001596512">
    <property type="component" value="Unassembled WGS sequence"/>
</dbReference>
<sequence>MPRTLCSSIIAIASRSAAALPSVLATSSTNPCFHASSCAPLTICPANGVLAMASATSPMNRELPRTRVLASALGR</sequence>
<evidence type="ECO:0000313" key="2">
    <source>
        <dbReference type="EMBL" id="MFC7617322.1"/>
    </source>
</evidence>
<accession>A0ABW2TTX2</accession>
<protein>
    <recommendedName>
        <fullName evidence="4">Secreted protein</fullName>
    </recommendedName>
</protein>
<feature type="signal peptide" evidence="1">
    <location>
        <begin position="1"/>
        <end position="19"/>
    </location>
</feature>
<keyword evidence="3" id="KW-1185">Reference proteome</keyword>
<organism evidence="2 3">
    <name type="scientific">Actinokineospora soli</name>
    <dbReference type="NCBI Taxonomy" id="1048753"/>
    <lineage>
        <taxon>Bacteria</taxon>
        <taxon>Bacillati</taxon>
        <taxon>Actinomycetota</taxon>
        <taxon>Actinomycetes</taxon>
        <taxon>Pseudonocardiales</taxon>
        <taxon>Pseudonocardiaceae</taxon>
        <taxon>Actinokineospora</taxon>
    </lineage>
</organism>
<evidence type="ECO:0000256" key="1">
    <source>
        <dbReference type="SAM" id="SignalP"/>
    </source>
</evidence>
<keyword evidence="1" id="KW-0732">Signal</keyword>
<proteinExistence type="predicted"/>
<comment type="caution">
    <text evidence="2">The sequence shown here is derived from an EMBL/GenBank/DDBJ whole genome shotgun (WGS) entry which is preliminary data.</text>
</comment>
<gene>
    <name evidence="2" type="ORF">ACFQV2_31760</name>
</gene>